<dbReference type="EMBL" id="JAACXV010013339">
    <property type="protein sequence ID" value="KAF7273679.1"/>
    <property type="molecule type" value="Genomic_DNA"/>
</dbReference>
<dbReference type="Proteomes" id="UP000625711">
    <property type="component" value="Unassembled WGS sequence"/>
</dbReference>
<evidence type="ECO:0000256" key="1">
    <source>
        <dbReference type="SAM" id="Coils"/>
    </source>
</evidence>
<dbReference type="Gene3D" id="1.10.287.1490">
    <property type="match status" value="1"/>
</dbReference>
<feature type="coiled-coil region" evidence="1">
    <location>
        <begin position="93"/>
        <end position="232"/>
    </location>
</feature>
<name>A0A834I646_RHYFE</name>
<sequence length="279" mass="32557">MESDLLLRENEFRKENEKIQAQTKCLLEKVNDVMKIQDNLIKDGLKTRTEIGDVKRGAGRFDKRSDEEDTGSEEGRGYQGLCRVYRTKLKSLMVEKERVQIELNRKCDELRKQQNETNQLREEKEKWFLAYNGGKNAASKLESQITNLTARIQTKDAELTACKKELDQLKKDQKAVGLNLSSAEVRLSRITEDNDRLRAALKSAKDEERELKETYRKQVNELNGAVKKLERQKFELLNGFKKQIQLIDVLKKEKMHLEALQVSEMAETAYLKILDWKFE</sequence>
<reference evidence="2" key="1">
    <citation type="submission" date="2020-08" db="EMBL/GenBank/DDBJ databases">
        <title>Genome sequencing and assembly of the red palm weevil Rhynchophorus ferrugineus.</title>
        <authorList>
            <person name="Dias G.B."/>
            <person name="Bergman C.M."/>
            <person name="Manee M."/>
        </authorList>
    </citation>
    <scope>NUCLEOTIDE SEQUENCE</scope>
    <source>
        <strain evidence="2">AA-2017</strain>
        <tissue evidence="2">Whole larva</tissue>
    </source>
</reference>
<keyword evidence="1" id="KW-0175">Coiled coil</keyword>
<evidence type="ECO:0000313" key="2">
    <source>
        <dbReference type="EMBL" id="KAF7273679.1"/>
    </source>
</evidence>
<proteinExistence type="predicted"/>
<protein>
    <recommendedName>
        <fullName evidence="4">Testis-expressed sequence 9 protein</fullName>
    </recommendedName>
</protein>
<dbReference type="AlphaFoldDB" id="A0A834I646"/>
<accession>A0A834I646</accession>
<organism evidence="2 3">
    <name type="scientific">Rhynchophorus ferrugineus</name>
    <name type="common">Red palm weevil</name>
    <name type="synonym">Curculio ferrugineus</name>
    <dbReference type="NCBI Taxonomy" id="354439"/>
    <lineage>
        <taxon>Eukaryota</taxon>
        <taxon>Metazoa</taxon>
        <taxon>Ecdysozoa</taxon>
        <taxon>Arthropoda</taxon>
        <taxon>Hexapoda</taxon>
        <taxon>Insecta</taxon>
        <taxon>Pterygota</taxon>
        <taxon>Neoptera</taxon>
        <taxon>Endopterygota</taxon>
        <taxon>Coleoptera</taxon>
        <taxon>Polyphaga</taxon>
        <taxon>Cucujiformia</taxon>
        <taxon>Curculionidae</taxon>
        <taxon>Dryophthorinae</taxon>
        <taxon>Rhynchophorus</taxon>
    </lineage>
</organism>
<dbReference type="PANTHER" id="PTHR23313">
    <property type="entry name" value="TSEC1-RELATED"/>
    <property type="match status" value="1"/>
</dbReference>
<evidence type="ECO:0000313" key="3">
    <source>
        <dbReference type="Proteomes" id="UP000625711"/>
    </source>
</evidence>
<comment type="caution">
    <text evidence="2">The sequence shown here is derived from an EMBL/GenBank/DDBJ whole genome shotgun (WGS) entry which is preliminary data.</text>
</comment>
<gene>
    <name evidence="2" type="ORF">GWI33_013626</name>
</gene>
<dbReference type="OrthoDB" id="269872at2759"/>
<keyword evidence="3" id="KW-1185">Reference proteome</keyword>
<dbReference type="PANTHER" id="PTHR23313:SF0">
    <property type="entry name" value="TESTIS-EXPRESSED PROTEIN 9"/>
    <property type="match status" value="1"/>
</dbReference>
<evidence type="ECO:0008006" key="4">
    <source>
        <dbReference type="Google" id="ProtNLM"/>
    </source>
</evidence>